<dbReference type="RefSeq" id="WP_066137243.1">
    <property type="nucleotide sequence ID" value="NZ_CP014527.1"/>
</dbReference>
<dbReference type="AlphaFoldDB" id="A0A145VR79"/>
<evidence type="ECO:0000259" key="2">
    <source>
        <dbReference type="Pfam" id="PF04851"/>
    </source>
</evidence>
<dbReference type="GO" id="GO:0005524">
    <property type="term" value="F:ATP binding"/>
    <property type="evidence" value="ECO:0007669"/>
    <property type="project" value="InterPro"/>
</dbReference>
<evidence type="ECO:0000313" key="3">
    <source>
        <dbReference type="EMBL" id="AMW35871.1"/>
    </source>
</evidence>
<dbReference type="SUPFAM" id="SSF52540">
    <property type="entry name" value="P-loop containing nucleoside triphosphate hydrolases"/>
    <property type="match status" value="2"/>
</dbReference>
<name>A0A145VR79_9PROT</name>
<dbReference type="OrthoDB" id="9804145at2"/>
<dbReference type="REBASE" id="142368">
    <property type="entry name" value="Hjo5569ORF10895P"/>
</dbReference>
<evidence type="ECO:0000313" key="4">
    <source>
        <dbReference type="Proteomes" id="UP000076066"/>
    </source>
</evidence>
<dbReference type="GO" id="GO:0016787">
    <property type="term" value="F:hydrolase activity"/>
    <property type="evidence" value="ECO:0007669"/>
    <property type="project" value="InterPro"/>
</dbReference>
<dbReference type="CDD" id="cd18785">
    <property type="entry name" value="SF2_C"/>
    <property type="match status" value="1"/>
</dbReference>
<sequence>MKFTLKDYQDDAVKEVLDRLKKARKRWHEDRDKHAFSLTATTGAGKTVMAAAVFESLFYGNDDFDFEADPGAVVIWFSDDPSLNEQSRWRLQEASDKLTISDLVSVGNSFAGEKFRPGKIYFLNTQKLSKNSLLVRGHDPNDPTLETADGQRIMPDMRSHTIWDTIQNTIEDPNLTLYLILDEAHRGMKGGGRSNGDGKPTIVKQLINGSGAVPGIPIVWGISATVQRFNDAVSGMQDRSTLPNVIVDAKKVQDSGLLKDTINLDVPDETGDFSTVLLRRGTAKLSDISNAWAEYAKQQDDADTVLPLMVLQVPNSPDHNEIGLWLDTIFEQWPELQHDSIANVFGEHKTETFGRHMAPYIAPERVQESDWVRILIAKDAISTGWDCPRAEVMVSFRAATDKTHITQLLGRMVRTPLARRIPGNDRLNAVDCLLPHFDKKSVEAVVAALMSGGEAGEELPGRRVLINPREMKPNPAISENVWQKLLSLPSQTLPKRQARPVKRLTALAHELAVDGLLADAGKKAHAELHKVLDGAQVRYAEEIKKARDSVMTVEGKTVKADVETKEMTFDDFVEAADYAVIEDAYKRAARVISPDLATTYSEHLASKAEEDDDPEEALIEAHTAIAALGLVPDLKDDLETAAEKLSNQWLTNYRVQIKNLSDERQDVYRQIREMSADPLDVDLARPNTWLQMTTARKADGTEEPLPRFERHMLCDEDGLFHGDFNSWEGKVVKAELERAGTVAWYRNPARASQDSLGVTYEEGGDIKIVRPDFIFFAQLDDGTVVADIVDPHGIQFGDALPKLKGLAEYAETNAGTYRRIEVIAEVGGTFRTIDLTETSARAAIKSAATVKEVYDSEVAHDYVM</sequence>
<dbReference type="EMBL" id="CP014527">
    <property type="protein sequence ID" value="AMW35871.1"/>
    <property type="molecule type" value="Genomic_DNA"/>
</dbReference>
<dbReference type="InterPro" id="IPR006935">
    <property type="entry name" value="Helicase/UvrB_N"/>
</dbReference>
<dbReference type="Gene3D" id="3.40.50.300">
    <property type="entry name" value="P-loop containing nucleotide triphosphate hydrolases"/>
    <property type="match status" value="2"/>
</dbReference>
<feature type="domain" description="Helicase/UvrB N-terminal" evidence="2">
    <location>
        <begin position="3"/>
        <end position="190"/>
    </location>
</feature>
<evidence type="ECO:0000256" key="1">
    <source>
        <dbReference type="SAM" id="Coils"/>
    </source>
</evidence>
<dbReference type="GO" id="GO:0003677">
    <property type="term" value="F:DNA binding"/>
    <property type="evidence" value="ECO:0007669"/>
    <property type="project" value="InterPro"/>
</dbReference>
<dbReference type="KEGG" id="hjo:AY555_10900"/>
<dbReference type="InterPro" id="IPR027417">
    <property type="entry name" value="P-loop_NTPase"/>
</dbReference>
<protein>
    <submittedName>
        <fullName evidence="3">Type III restriction endonuclease subunit R</fullName>
    </submittedName>
</protein>
<dbReference type="Proteomes" id="UP000076066">
    <property type="component" value="Plasmid unnamed 2"/>
</dbReference>
<feature type="coiled-coil region" evidence="1">
    <location>
        <begin position="650"/>
        <end position="677"/>
    </location>
</feature>
<keyword evidence="3" id="KW-0540">Nuclease</keyword>
<keyword evidence="3" id="KW-0614">Plasmid</keyword>
<dbReference type="GO" id="GO:0004519">
    <property type="term" value="F:endonuclease activity"/>
    <property type="evidence" value="ECO:0007669"/>
    <property type="project" value="UniProtKB-KW"/>
</dbReference>
<keyword evidence="3" id="KW-0255">Endonuclease</keyword>
<keyword evidence="4" id="KW-1185">Reference proteome</keyword>
<accession>A0A145VR79</accession>
<dbReference type="GeneID" id="53317656"/>
<reference evidence="3 4" key="1">
    <citation type="submission" date="2016-02" db="EMBL/GenBank/DDBJ databases">
        <title>Complete Genome of H5569, the type strain of the newly described species Haematospirillium jordaniae.</title>
        <authorList>
            <person name="Nicholson A.C."/>
            <person name="Humrighouse B.W."/>
            <person name="Loparov V."/>
            <person name="McQuiston J.R."/>
        </authorList>
    </citation>
    <scope>NUCLEOTIDE SEQUENCE [LARGE SCALE GENOMIC DNA]</scope>
    <source>
        <strain evidence="3 4">H5569</strain>
        <plasmid evidence="4">Plasmid unnamed 2</plasmid>
    </source>
</reference>
<dbReference type="Pfam" id="PF04851">
    <property type="entry name" value="ResIII"/>
    <property type="match status" value="1"/>
</dbReference>
<gene>
    <name evidence="3" type="ORF">AY555_10900</name>
</gene>
<geneLocation type="plasmid" evidence="3 4">
    <name>unnamed 2</name>
</geneLocation>
<organism evidence="3 4">
    <name type="scientific">Haematospirillum jordaniae</name>
    <dbReference type="NCBI Taxonomy" id="1549855"/>
    <lineage>
        <taxon>Bacteria</taxon>
        <taxon>Pseudomonadati</taxon>
        <taxon>Pseudomonadota</taxon>
        <taxon>Alphaproteobacteria</taxon>
        <taxon>Rhodospirillales</taxon>
        <taxon>Novispirillaceae</taxon>
        <taxon>Haematospirillum</taxon>
    </lineage>
</organism>
<proteinExistence type="predicted"/>
<keyword evidence="1" id="KW-0175">Coiled coil</keyword>
<keyword evidence="3" id="KW-0378">Hydrolase</keyword>